<evidence type="ECO:0000313" key="2">
    <source>
        <dbReference type="EMBL" id="GGE26670.1"/>
    </source>
</evidence>
<dbReference type="Gene3D" id="3.10.310.70">
    <property type="match status" value="1"/>
</dbReference>
<dbReference type="Gene3D" id="3.20.20.140">
    <property type="entry name" value="Metal-dependent hydrolases"/>
    <property type="match status" value="1"/>
</dbReference>
<gene>
    <name evidence="2" type="ORF">GCM10011516_25450</name>
</gene>
<evidence type="ECO:0000313" key="3">
    <source>
        <dbReference type="Proteomes" id="UP000614460"/>
    </source>
</evidence>
<keyword evidence="3" id="KW-1185">Reference proteome</keyword>
<dbReference type="PROSITE" id="PS51257">
    <property type="entry name" value="PROKAR_LIPOPROTEIN"/>
    <property type="match status" value="1"/>
</dbReference>
<protein>
    <submittedName>
        <fullName evidence="2">Amidohydrolase</fullName>
    </submittedName>
</protein>
<dbReference type="EMBL" id="BMKM01000006">
    <property type="protein sequence ID" value="GGE26670.1"/>
    <property type="molecule type" value="Genomic_DNA"/>
</dbReference>
<accession>A0A8H9G2C5</accession>
<name>A0A8H9G2C5_9SPHI</name>
<evidence type="ECO:0000259" key="1">
    <source>
        <dbReference type="Pfam" id="PF07969"/>
    </source>
</evidence>
<dbReference type="InterPro" id="IPR013108">
    <property type="entry name" value="Amidohydro_3"/>
</dbReference>
<reference evidence="2" key="2">
    <citation type="submission" date="2020-09" db="EMBL/GenBank/DDBJ databases">
        <authorList>
            <person name="Sun Q."/>
            <person name="Zhou Y."/>
        </authorList>
    </citation>
    <scope>NUCLEOTIDE SEQUENCE</scope>
    <source>
        <strain evidence="2">CGMCC 1.15966</strain>
    </source>
</reference>
<comment type="caution">
    <text evidence="2">The sequence shown here is derived from an EMBL/GenBank/DDBJ whole genome shotgun (WGS) entry which is preliminary data.</text>
</comment>
<dbReference type="Proteomes" id="UP000614460">
    <property type="component" value="Unassembled WGS sequence"/>
</dbReference>
<proteinExistence type="predicted"/>
<organism evidence="2 3">
    <name type="scientific">Sphingobacterium cellulitidis</name>
    <dbReference type="NCBI Taxonomy" id="1768011"/>
    <lineage>
        <taxon>Bacteria</taxon>
        <taxon>Pseudomonadati</taxon>
        <taxon>Bacteroidota</taxon>
        <taxon>Sphingobacteriia</taxon>
        <taxon>Sphingobacteriales</taxon>
        <taxon>Sphingobacteriaceae</taxon>
        <taxon>Sphingobacterium</taxon>
    </lineage>
</organism>
<dbReference type="SUPFAM" id="SSF51338">
    <property type="entry name" value="Composite domain of metallo-dependent hydrolases"/>
    <property type="match status" value="1"/>
</dbReference>
<dbReference type="InterPro" id="IPR011059">
    <property type="entry name" value="Metal-dep_hydrolase_composite"/>
</dbReference>
<dbReference type="CDD" id="cd01300">
    <property type="entry name" value="YtcJ_like"/>
    <property type="match status" value="1"/>
</dbReference>
<dbReference type="Pfam" id="PF07969">
    <property type="entry name" value="Amidohydro_3"/>
    <property type="match status" value="1"/>
</dbReference>
<dbReference type="SUPFAM" id="SSF51556">
    <property type="entry name" value="Metallo-dependent hydrolases"/>
    <property type="match status" value="1"/>
</dbReference>
<reference evidence="2" key="1">
    <citation type="journal article" date="2014" name="Int. J. Syst. Evol. Microbiol.">
        <title>Complete genome sequence of Corynebacterium casei LMG S-19264T (=DSM 44701T), isolated from a smear-ripened cheese.</title>
        <authorList>
            <consortium name="US DOE Joint Genome Institute (JGI-PGF)"/>
            <person name="Walter F."/>
            <person name="Albersmeier A."/>
            <person name="Kalinowski J."/>
            <person name="Ruckert C."/>
        </authorList>
    </citation>
    <scope>NUCLEOTIDE SEQUENCE</scope>
    <source>
        <strain evidence="2">CGMCC 1.15966</strain>
    </source>
</reference>
<dbReference type="InterPro" id="IPR032466">
    <property type="entry name" value="Metal_Hydrolase"/>
</dbReference>
<dbReference type="PANTHER" id="PTHR22642:SF2">
    <property type="entry name" value="PROTEIN LONG AFTER FAR-RED 3"/>
    <property type="match status" value="1"/>
</dbReference>
<dbReference type="Gene3D" id="2.30.40.10">
    <property type="entry name" value="Urease, subunit C, domain 1"/>
    <property type="match status" value="1"/>
</dbReference>
<dbReference type="RefSeq" id="WP_220476809.1">
    <property type="nucleotide sequence ID" value="NZ_BMKM01000006.1"/>
</dbReference>
<dbReference type="InterPro" id="IPR033932">
    <property type="entry name" value="YtcJ-like"/>
</dbReference>
<dbReference type="GO" id="GO:0016810">
    <property type="term" value="F:hydrolase activity, acting on carbon-nitrogen (but not peptide) bonds"/>
    <property type="evidence" value="ECO:0007669"/>
    <property type="project" value="InterPro"/>
</dbReference>
<dbReference type="AlphaFoldDB" id="A0A8H9G2C5"/>
<feature type="domain" description="Amidohydrolase 3" evidence="1">
    <location>
        <begin position="74"/>
        <end position="543"/>
    </location>
</feature>
<sequence length="548" mass="61849">MMNIKTNLIFLFFISLFFSCTTNKQIDLIVYNAKVYTVDSLFSTVEAFAVNNGVIVETGESQSLLNKYDAKEKIDVQGKFIYPGFYDAHAHFFMLAEAMDEVNLVGSKSYEEVIQRLKTYVEANPNKKWIVGNGWDQNLWEDKNFPTRDSLDKYFPNIPIYLTRVDYHAALANGKALEKAALDSAYFVEGGVISVNKEGLPDGILIDNAMGLVQSHIPKEQNSALLKILRRAQDSLLSVGLTSIVDAGLNKDQIESLKIFYNEDSLAIRDYAMVMATDESIKEYLRSGTFESDRLTVRSFKLMADGALGSRGACLLHPYHDAPTSGFLLKSPEEFDKTIKKLANSNFQVNTHAIGDSANRIILDTYGKYLKDGKNRRWRIEHAQIIAPNDFAKFKDFQIIPSVQPTHATSDMYWAEDRIGPERIKGAYAYKKLLEEYGLLALGSDFPVEHYNPLYGFHAAVARVDKVGFPKGGFQMENAISREQALKGMTIWAAYSCFQEKKRGSIEKGKDADFVILEDDIMTAENEKLRDIKTLRTVIAGQTEYLRK</sequence>
<dbReference type="PANTHER" id="PTHR22642">
    <property type="entry name" value="IMIDAZOLONEPROPIONASE"/>
    <property type="match status" value="1"/>
</dbReference>